<dbReference type="SUPFAM" id="SSF81383">
    <property type="entry name" value="F-box domain"/>
    <property type="match status" value="1"/>
</dbReference>
<evidence type="ECO:0000313" key="3">
    <source>
        <dbReference type="Proteomes" id="UP000242180"/>
    </source>
</evidence>
<feature type="domain" description="F-box" evidence="1">
    <location>
        <begin position="28"/>
        <end position="75"/>
    </location>
</feature>
<dbReference type="EMBL" id="MCGN01000002">
    <property type="protein sequence ID" value="ORZ00145.1"/>
    <property type="molecule type" value="Genomic_DNA"/>
</dbReference>
<accession>A0A1X2HL55</accession>
<name>A0A1X2HL55_SYNRA</name>
<dbReference type="Pfam" id="PF12937">
    <property type="entry name" value="F-box-like"/>
    <property type="match status" value="1"/>
</dbReference>
<dbReference type="OrthoDB" id="2322499at2759"/>
<reference evidence="2 3" key="1">
    <citation type="submission" date="2016-07" db="EMBL/GenBank/DDBJ databases">
        <title>Pervasive Adenine N6-methylation of Active Genes in Fungi.</title>
        <authorList>
            <consortium name="DOE Joint Genome Institute"/>
            <person name="Mondo S.J."/>
            <person name="Dannebaum R.O."/>
            <person name="Kuo R.C."/>
            <person name="Labutti K."/>
            <person name="Haridas S."/>
            <person name="Kuo A."/>
            <person name="Salamov A."/>
            <person name="Ahrendt S.R."/>
            <person name="Lipzen A."/>
            <person name="Sullivan W."/>
            <person name="Andreopoulos W.B."/>
            <person name="Clum A."/>
            <person name="Lindquist E."/>
            <person name="Daum C."/>
            <person name="Ramamoorthy G.K."/>
            <person name="Gryganskyi A."/>
            <person name="Culley D."/>
            <person name="Magnuson J.K."/>
            <person name="James T.Y."/>
            <person name="O'Malley M.A."/>
            <person name="Stajich J.E."/>
            <person name="Spatafora J.W."/>
            <person name="Visel A."/>
            <person name="Grigoriev I.V."/>
        </authorList>
    </citation>
    <scope>NUCLEOTIDE SEQUENCE [LARGE SCALE GENOMIC DNA]</scope>
    <source>
        <strain evidence="2 3">NRRL 2496</strain>
    </source>
</reference>
<dbReference type="PROSITE" id="PS50181">
    <property type="entry name" value="FBOX"/>
    <property type="match status" value="1"/>
</dbReference>
<dbReference type="AlphaFoldDB" id="A0A1X2HL55"/>
<evidence type="ECO:0000313" key="2">
    <source>
        <dbReference type="EMBL" id="ORZ00145.1"/>
    </source>
</evidence>
<keyword evidence="3" id="KW-1185">Reference proteome</keyword>
<gene>
    <name evidence="2" type="ORF">BCR43DRAFT_484744</name>
</gene>
<sequence>MLTAVRWITRFNPNHTKKNITINRDKAPCILDRLPAEVAILMFDYLDSLTLCQLTQVCSASRQLLIQYLCLWRNITVHPSSFSNRHLRRLVGFLVAHDLNINVQQVSLDRTPVDPSTLQLLIRFCPNLTSLSLKHCPRLDCWQILLSLKTAHKQRRLQHLTSLRIQGAFPSERSHTSYAHEMYCYGEIKKILLHPSSQLSESHYALYQFWLMLRSRMLQQQQALEQPVIFRPGWLPEALADFILLTEQDNDTASVQLDVGHCLLCHKHVSPKSTQACLRCTAPTSRTCAQCACQFCQSVLCAPCFRADPLPVLRCSDCHLTRRQCLACRPHLSTIDADWRCVQCVQQTKRRPRWKRWTLRKPIGAPSSGLDHLMWGS</sequence>
<evidence type="ECO:0000259" key="1">
    <source>
        <dbReference type="PROSITE" id="PS50181"/>
    </source>
</evidence>
<dbReference type="InterPro" id="IPR036047">
    <property type="entry name" value="F-box-like_dom_sf"/>
</dbReference>
<comment type="caution">
    <text evidence="2">The sequence shown here is derived from an EMBL/GenBank/DDBJ whole genome shotgun (WGS) entry which is preliminary data.</text>
</comment>
<proteinExistence type="predicted"/>
<organism evidence="2 3">
    <name type="scientific">Syncephalastrum racemosum</name>
    <name type="common">Filamentous fungus</name>
    <dbReference type="NCBI Taxonomy" id="13706"/>
    <lineage>
        <taxon>Eukaryota</taxon>
        <taxon>Fungi</taxon>
        <taxon>Fungi incertae sedis</taxon>
        <taxon>Mucoromycota</taxon>
        <taxon>Mucoromycotina</taxon>
        <taxon>Mucoromycetes</taxon>
        <taxon>Mucorales</taxon>
        <taxon>Syncephalastraceae</taxon>
        <taxon>Syncephalastrum</taxon>
    </lineage>
</organism>
<dbReference type="Gene3D" id="3.80.10.10">
    <property type="entry name" value="Ribonuclease Inhibitor"/>
    <property type="match status" value="1"/>
</dbReference>
<dbReference type="InterPro" id="IPR032675">
    <property type="entry name" value="LRR_dom_sf"/>
</dbReference>
<protein>
    <recommendedName>
        <fullName evidence="1">F-box domain-containing protein</fullName>
    </recommendedName>
</protein>
<dbReference type="InParanoid" id="A0A1X2HL55"/>
<dbReference type="InterPro" id="IPR001810">
    <property type="entry name" value="F-box_dom"/>
</dbReference>
<dbReference type="Proteomes" id="UP000242180">
    <property type="component" value="Unassembled WGS sequence"/>
</dbReference>